<dbReference type="EMBL" id="LR798293">
    <property type="protein sequence ID" value="CAB5220823.1"/>
    <property type="molecule type" value="Genomic_DNA"/>
</dbReference>
<gene>
    <name evidence="1" type="ORF">UFOVP240_41</name>
</gene>
<proteinExistence type="predicted"/>
<protein>
    <submittedName>
        <fullName evidence="1">Uncharacterized protein</fullName>
    </submittedName>
</protein>
<evidence type="ECO:0000313" key="1">
    <source>
        <dbReference type="EMBL" id="CAB5220823.1"/>
    </source>
</evidence>
<accession>A0A6J7X0Q9</accession>
<reference evidence="1" key="1">
    <citation type="submission" date="2020-05" db="EMBL/GenBank/DDBJ databases">
        <authorList>
            <person name="Chiriac C."/>
            <person name="Salcher M."/>
            <person name="Ghai R."/>
            <person name="Kavagutti S V."/>
        </authorList>
    </citation>
    <scope>NUCLEOTIDE SEQUENCE</scope>
</reference>
<name>A0A6J7X0Q9_9CAUD</name>
<organism evidence="1">
    <name type="scientific">uncultured Caudovirales phage</name>
    <dbReference type="NCBI Taxonomy" id="2100421"/>
    <lineage>
        <taxon>Viruses</taxon>
        <taxon>Duplodnaviria</taxon>
        <taxon>Heunggongvirae</taxon>
        <taxon>Uroviricota</taxon>
        <taxon>Caudoviricetes</taxon>
        <taxon>Peduoviridae</taxon>
        <taxon>Maltschvirus</taxon>
        <taxon>Maltschvirus maltsch</taxon>
    </lineage>
</organism>
<sequence length="53" mass="6540">MKPEKFQELLDEIEEFIGEHNLKNPHYLFDEEIIKAFSHYKKKHVKRALEELR</sequence>